<name>A0A1F7IC17_9BACT</name>
<reference evidence="2 3" key="1">
    <citation type="journal article" date="2016" name="Nat. Commun.">
        <title>Thousands of microbial genomes shed light on interconnected biogeochemical processes in an aquifer system.</title>
        <authorList>
            <person name="Anantharaman K."/>
            <person name="Brown C.T."/>
            <person name="Hug L.A."/>
            <person name="Sharon I."/>
            <person name="Castelle C.J."/>
            <person name="Probst A.J."/>
            <person name="Thomas B.C."/>
            <person name="Singh A."/>
            <person name="Wilkins M.J."/>
            <person name="Karaoz U."/>
            <person name="Brodie E.L."/>
            <person name="Williams K.H."/>
            <person name="Hubbard S.S."/>
            <person name="Banfield J.F."/>
        </authorList>
    </citation>
    <scope>NUCLEOTIDE SEQUENCE [LARGE SCALE GENOMIC DNA]</scope>
</reference>
<evidence type="ECO:0000313" key="2">
    <source>
        <dbReference type="EMBL" id="OGK40897.1"/>
    </source>
</evidence>
<dbReference type="Proteomes" id="UP000179270">
    <property type="component" value="Unassembled WGS sequence"/>
</dbReference>
<protein>
    <submittedName>
        <fullName evidence="2">Uncharacterized protein</fullName>
    </submittedName>
</protein>
<organism evidence="2 3">
    <name type="scientific">Candidatus Roizmanbacteria bacterium RIFCSPLOWO2_01_FULL_35_13</name>
    <dbReference type="NCBI Taxonomy" id="1802055"/>
    <lineage>
        <taxon>Bacteria</taxon>
        <taxon>Candidatus Roizmaniibacteriota</taxon>
    </lineage>
</organism>
<sequence length="75" mass="8716">MSKDYSNLCVRCGKQRIIVKTWKEKLGYSTITATMTACPDKECQKIVDANNKKQKAKQDALKLRSNQRLQARRRK</sequence>
<proteinExistence type="predicted"/>
<dbReference type="STRING" id="1802055.A3A74_01565"/>
<gene>
    <name evidence="2" type="ORF">A3A74_01565</name>
</gene>
<dbReference type="AlphaFoldDB" id="A0A1F7IC17"/>
<accession>A0A1F7IC17</accession>
<dbReference type="EMBL" id="MGAF01000024">
    <property type="protein sequence ID" value="OGK40897.1"/>
    <property type="molecule type" value="Genomic_DNA"/>
</dbReference>
<evidence type="ECO:0000256" key="1">
    <source>
        <dbReference type="SAM" id="MobiDB-lite"/>
    </source>
</evidence>
<evidence type="ECO:0000313" key="3">
    <source>
        <dbReference type="Proteomes" id="UP000179270"/>
    </source>
</evidence>
<feature type="region of interest" description="Disordered" evidence="1">
    <location>
        <begin position="52"/>
        <end position="75"/>
    </location>
</feature>
<comment type="caution">
    <text evidence="2">The sequence shown here is derived from an EMBL/GenBank/DDBJ whole genome shotgun (WGS) entry which is preliminary data.</text>
</comment>